<reference evidence="1 2" key="1">
    <citation type="submission" date="2019-03" db="EMBL/GenBank/DDBJ databases">
        <title>Genomic Encyclopedia of Type Strains, Phase IV (KMG-V): Genome sequencing to study the core and pangenomes of soil and plant-associated prokaryotes.</title>
        <authorList>
            <person name="Whitman W."/>
        </authorList>
    </citation>
    <scope>NUCLEOTIDE SEQUENCE [LARGE SCALE GENOMIC DNA]</scope>
    <source>
        <strain evidence="1 2">FB403</strain>
    </source>
</reference>
<proteinExistence type="predicted"/>
<dbReference type="AlphaFoldDB" id="A0AAX2QAH0"/>
<comment type="caution">
    <text evidence="1">The sequence shown here is derived from an EMBL/GenBank/DDBJ whole genome shotgun (WGS) entry which is preliminary data.</text>
</comment>
<feature type="non-terminal residue" evidence="1">
    <location>
        <position position="86"/>
    </location>
</feature>
<gene>
    <name evidence="1" type="ORF">EV131_1311</name>
</gene>
<evidence type="ECO:0000313" key="1">
    <source>
        <dbReference type="EMBL" id="TCU12713.1"/>
    </source>
</evidence>
<dbReference type="EMBL" id="SMBI01000031">
    <property type="protein sequence ID" value="TCU12713.1"/>
    <property type="molecule type" value="Genomic_DNA"/>
</dbReference>
<organism evidence="1 2">
    <name type="scientific">Rhizobium laguerreae</name>
    <dbReference type="NCBI Taxonomy" id="1076926"/>
    <lineage>
        <taxon>Bacteria</taxon>
        <taxon>Pseudomonadati</taxon>
        <taxon>Pseudomonadota</taxon>
        <taxon>Alphaproteobacteria</taxon>
        <taxon>Hyphomicrobiales</taxon>
        <taxon>Rhizobiaceae</taxon>
        <taxon>Rhizobium/Agrobacterium group</taxon>
        <taxon>Rhizobium</taxon>
    </lineage>
</organism>
<protein>
    <submittedName>
        <fullName evidence="1">Uncharacterized protein</fullName>
    </submittedName>
</protein>
<sequence length="86" mass="9100">MTIGRDDLSKSETVTVAAIEGGVPLLVEAREAIAAFQTMIRKKSITDLDPWLEKARTGLVASFANGVVKDRAAVSAAITSPWSNGQ</sequence>
<accession>A0AAX2QAH0</accession>
<evidence type="ECO:0000313" key="2">
    <source>
        <dbReference type="Proteomes" id="UP000295021"/>
    </source>
</evidence>
<dbReference type="Proteomes" id="UP000295021">
    <property type="component" value="Unassembled WGS sequence"/>
</dbReference>
<name>A0AAX2QAH0_9HYPH</name>